<protein>
    <submittedName>
        <fullName evidence="2">Uncharacterized protein</fullName>
    </submittedName>
</protein>
<dbReference type="AlphaFoldDB" id="A0A0C9XH93"/>
<name>A0A0C9XH93_9AGAR</name>
<keyword evidence="3" id="KW-1185">Reference proteome</keyword>
<proteinExistence type="predicted"/>
<reference evidence="3" key="2">
    <citation type="submission" date="2015-01" db="EMBL/GenBank/DDBJ databases">
        <title>Evolutionary Origins and Diversification of the Mycorrhizal Mutualists.</title>
        <authorList>
            <consortium name="DOE Joint Genome Institute"/>
            <consortium name="Mycorrhizal Genomics Consortium"/>
            <person name="Kohler A."/>
            <person name="Kuo A."/>
            <person name="Nagy L.G."/>
            <person name="Floudas D."/>
            <person name="Copeland A."/>
            <person name="Barry K.W."/>
            <person name="Cichocki N."/>
            <person name="Veneault-Fourrey C."/>
            <person name="LaButti K."/>
            <person name="Lindquist E.A."/>
            <person name="Lipzen A."/>
            <person name="Lundell T."/>
            <person name="Morin E."/>
            <person name="Murat C."/>
            <person name="Riley R."/>
            <person name="Ohm R."/>
            <person name="Sun H."/>
            <person name="Tunlid A."/>
            <person name="Henrissat B."/>
            <person name="Grigoriev I.V."/>
            <person name="Hibbett D.S."/>
            <person name="Martin F."/>
        </authorList>
    </citation>
    <scope>NUCLEOTIDE SEQUENCE [LARGE SCALE GENOMIC DNA]</scope>
    <source>
        <strain evidence="3">LaAM-08-1</strain>
    </source>
</reference>
<feature type="region of interest" description="Disordered" evidence="1">
    <location>
        <begin position="91"/>
        <end position="114"/>
    </location>
</feature>
<gene>
    <name evidence="2" type="ORF">K443DRAFT_682989</name>
</gene>
<dbReference type="HOGENOM" id="CLU_2121462_0_0_1"/>
<organism evidence="2 3">
    <name type="scientific">Laccaria amethystina LaAM-08-1</name>
    <dbReference type="NCBI Taxonomy" id="1095629"/>
    <lineage>
        <taxon>Eukaryota</taxon>
        <taxon>Fungi</taxon>
        <taxon>Dikarya</taxon>
        <taxon>Basidiomycota</taxon>
        <taxon>Agaricomycotina</taxon>
        <taxon>Agaricomycetes</taxon>
        <taxon>Agaricomycetidae</taxon>
        <taxon>Agaricales</taxon>
        <taxon>Agaricineae</taxon>
        <taxon>Hydnangiaceae</taxon>
        <taxon>Laccaria</taxon>
    </lineage>
</organism>
<evidence type="ECO:0000313" key="3">
    <source>
        <dbReference type="Proteomes" id="UP000054477"/>
    </source>
</evidence>
<dbReference type="Proteomes" id="UP000054477">
    <property type="component" value="Unassembled WGS sequence"/>
</dbReference>
<reference evidence="2 3" key="1">
    <citation type="submission" date="2014-04" db="EMBL/GenBank/DDBJ databases">
        <authorList>
            <consortium name="DOE Joint Genome Institute"/>
            <person name="Kuo A."/>
            <person name="Kohler A."/>
            <person name="Nagy L.G."/>
            <person name="Floudas D."/>
            <person name="Copeland A."/>
            <person name="Barry K.W."/>
            <person name="Cichocki N."/>
            <person name="Veneault-Fourrey C."/>
            <person name="LaButti K."/>
            <person name="Lindquist E.A."/>
            <person name="Lipzen A."/>
            <person name="Lundell T."/>
            <person name="Morin E."/>
            <person name="Murat C."/>
            <person name="Sun H."/>
            <person name="Tunlid A."/>
            <person name="Henrissat B."/>
            <person name="Grigoriev I.V."/>
            <person name="Hibbett D.S."/>
            <person name="Martin F."/>
            <person name="Nordberg H.P."/>
            <person name="Cantor M.N."/>
            <person name="Hua S.X."/>
        </authorList>
    </citation>
    <scope>NUCLEOTIDE SEQUENCE [LARGE SCALE GENOMIC DNA]</scope>
    <source>
        <strain evidence="2 3">LaAM-08-1</strain>
    </source>
</reference>
<evidence type="ECO:0000256" key="1">
    <source>
        <dbReference type="SAM" id="MobiDB-lite"/>
    </source>
</evidence>
<accession>A0A0C9XH93</accession>
<evidence type="ECO:0000313" key="2">
    <source>
        <dbReference type="EMBL" id="KIJ95482.1"/>
    </source>
</evidence>
<sequence>MPPTPALFLPCLTNPTWWRPSRHGPNFPPSFSGDDRIKTPRRMASCQSDALITVDEERRRISQIPRMARDRGKGKRTRTLIRYISSLIPCPAHSYPTGHGEEKPDPRTVPLASH</sequence>
<dbReference type="EMBL" id="KN838754">
    <property type="protein sequence ID" value="KIJ95482.1"/>
    <property type="molecule type" value="Genomic_DNA"/>
</dbReference>